<dbReference type="EMBL" id="MHRT01000001">
    <property type="protein sequence ID" value="OHA29775.1"/>
    <property type="molecule type" value="Genomic_DNA"/>
</dbReference>
<proteinExistence type="predicted"/>
<dbReference type="PROSITE" id="PS00284">
    <property type="entry name" value="SERPIN"/>
    <property type="match status" value="1"/>
</dbReference>
<protein>
    <submittedName>
        <fullName evidence="1">Uncharacterized protein</fullName>
    </submittedName>
</protein>
<reference evidence="1 2" key="1">
    <citation type="journal article" date="2016" name="Nat. Commun.">
        <title>Thousands of microbial genomes shed light on interconnected biogeochemical processes in an aquifer system.</title>
        <authorList>
            <person name="Anantharaman K."/>
            <person name="Brown C.T."/>
            <person name="Hug L.A."/>
            <person name="Sharon I."/>
            <person name="Castelle C.J."/>
            <person name="Probst A.J."/>
            <person name="Thomas B.C."/>
            <person name="Singh A."/>
            <person name="Wilkins M.J."/>
            <person name="Karaoz U."/>
            <person name="Brodie E.L."/>
            <person name="Williams K.H."/>
            <person name="Hubbard S.S."/>
            <person name="Banfield J.F."/>
        </authorList>
    </citation>
    <scope>NUCLEOTIDE SEQUENCE [LARGE SCALE GENOMIC DNA]</scope>
</reference>
<sequence>MKTMTVCLPPIGGCLIAAESMASASSDDWQPQTKDQRRFIREYYMRARGEICALPEIESVASESVSTINEFLEERGFQIKLEEFKKSSKSFGVASVFKLFLEWIKPGRITSIRNRMYPAVYLEAGVSFFRSKHSNNPILSVKAKNGDIVSMTILSEPPVGFDLLELIGVISTEMKPAMEFDGAIFPMIDYNREIDISWMEGMKLTSSAGPWVIEQALQQTKFRMNELGAKVESAASMGIRLLCCTPSDPPLVIDKPFLLWVNRSSFHHPLFVGYFAEENWKRPGKL</sequence>
<evidence type="ECO:0000313" key="2">
    <source>
        <dbReference type="Proteomes" id="UP000178089"/>
    </source>
</evidence>
<name>A0A1G2N0Q4_9BACT</name>
<organism evidence="1 2">
    <name type="scientific">Candidatus Taylorbacteria bacterium RIFCSPHIGHO2_12_FULL_45_16</name>
    <dbReference type="NCBI Taxonomy" id="1802315"/>
    <lineage>
        <taxon>Bacteria</taxon>
        <taxon>Candidatus Tayloriibacteriota</taxon>
    </lineage>
</organism>
<dbReference type="AlphaFoldDB" id="A0A1G2N0Q4"/>
<dbReference type="STRING" id="1802315.A3F51_03580"/>
<gene>
    <name evidence="1" type="ORF">A3F51_03580</name>
</gene>
<comment type="caution">
    <text evidence="1">The sequence shown here is derived from an EMBL/GenBank/DDBJ whole genome shotgun (WGS) entry which is preliminary data.</text>
</comment>
<dbReference type="InterPro" id="IPR036186">
    <property type="entry name" value="Serpin_sf"/>
</dbReference>
<evidence type="ECO:0000313" key="1">
    <source>
        <dbReference type="EMBL" id="OHA29775.1"/>
    </source>
</evidence>
<dbReference type="InterPro" id="IPR023795">
    <property type="entry name" value="Serpin_CS"/>
</dbReference>
<dbReference type="Proteomes" id="UP000178089">
    <property type="component" value="Unassembled WGS sequence"/>
</dbReference>
<dbReference type="SUPFAM" id="SSF56574">
    <property type="entry name" value="Serpins"/>
    <property type="match status" value="1"/>
</dbReference>
<accession>A0A1G2N0Q4</accession>